<dbReference type="InterPro" id="IPR015330">
    <property type="entry name" value="DNA_primase/pol_bifunc_N"/>
</dbReference>
<evidence type="ECO:0000313" key="2">
    <source>
        <dbReference type="EMBL" id="PKR47717.1"/>
    </source>
</evidence>
<evidence type="ECO:0000313" key="3">
    <source>
        <dbReference type="Proteomes" id="UP000233597"/>
    </source>
</evidence>
<name>A0A2N3KAZ1_9PROT</name>
<proteinExistence type="predicted"/>
<dbReference type="AlphaFoldDB" id="A0A2N3KAZ1"/>
<dbReference type="RefSeq" id="WP_101271804.1">
    <property type="nucleotide sequence ID" value="NZ_NWTK01000032.1"/>
</dbReference>
<dbReference type="Pfam" id="PF09250">
    <property type="entry name" value="Prim-Pol"/>
    <property type="match status" value="1"/>
</dbReference>
<feature type="domain" description="DNA primase/polymerase bifunctional N-terminal" evidence="1">
    <location>
        <begin position="7"/>
        <end position="142"/>
    </location>
</feature>
<comment type="caution">
    <text evidence="2">The sequence shown here is derived from an EMBL/GenBank/DDBJ whole genome shotgun (WGS) entry which is preliminary data.</text>
</comment>
<accession>A0A2N3KAZ1</accession>
<dbReference type="EMBL" id="NWTK01000032">
    <property type="protein sequence ID" value="PKR47717.1"/>
    <property type="molecule type" value="Genomic_DNA"/>
</dbReference>
<reference evidence="2 3" key="1">
    <citation type="submission" date="2017-09" db="EMBL/GenBank/DDBJ databases">
        <title>Biodiversity and function of Thalassospira species in the particle-attached aromatic-hydrocarbon-degrading consortia from the surface seawater of the South China Sea.</title>
        <authorList>
            <person name="Dong C."/>
            <person name="Liu R."/>
            <person name="Shao Z."/>
        </authorList>
    </citation>
    <scope>NUCLEOTIDE SEQUENCE [LARGE SCALE GENOMIC DNA]</scope>
    <source>
        <strain evidence="2 3">CSC1P2</strain>
    </source>
</reference>
<sequence length="292" mass="33538">MTFIPSDWRFTPLRGKAPFLPDWQNKPQTFDQVDLSQHGIGLLLGPVSGGTAAIDFDGPEAWDFLRSKNISDAAKDRCPIWMSGKHFRCQMAVRIPEEYWDILSTKKLGPNKKLELRWTGCQSAIPPSPHPETGSYNWLYEPYPWNVEADISDELLELWLEACQKPAPQKVYQTTFPELSDDEKTRKVDELLSIIARNCPRPDYEDWLKIGFAVAKELGKADAIAMMRKHFGEEKSGEYDRLFSGHRSVASPTIGTLHHHAKKYEPDTILRSEVYARELRRIGRKYNIFLSN</sequence>
<organism evidence="2 3">
    <name type="scientific">Thalassospira marina</name>
    <dbReference type="NCBI Taxonomy" id="2048283"/>
    <lineage>
        <taxon>Bacteria</taxon>
        <taxon>Pseudomonadati</taxon>
        <taxon>Pseudomonadota</taxon>
        <taxon>Alphaproteobacteria</taxon>
        <taxon>Rhodospirillales</taxon>
        <taxon>Thalassospiraceae</taxon>
        <taxon>Thalassospira</taxon>
    </lineage>
</organism>
<evidence type="ECO:0000259" key="1">
    <source>
        <dbReference type="Pfam" id="PF09250"/>
    </source>
</evidence>
<protein>
    <recommendedName>
        <fullName evidence="1">DNA primase/polymerase bifunctional N-terminal domain-containing protein</fullName>
    </recommendedName>
</protein>
<gene>
    <name evidence="2" type="ORF">COO20_25715</name>
</gene>
<dbReference type="Proteomes" id="UP000233597">
    <property type="component" value="Unassembled WGS sequence"/>
</dbReference>
<dbReference type="OrthoDB" id="7360818at2"/>